<keyword evidence="2" id="KW-1003">Cell membrane</keyword>
<dbReference type="OrthoDB" id="9770099at2"/>
<evidence type="ECO:0000259" key="9">
    <source>
        <dbReference type="Pfam" id="PF12704"/>
    </source>
</evidence>
<dbReference type="GO" id="GO:0022857">
    <property type="term" value="F:transmembrane transporter activity"/>
    <property type="evidence" value="ECO:0007669"/>
    <property type="project" value="TreeGrafter"/>
</dbReference>
<gene>
    <name evidence="10" type="ORF">SAMN05443244_2012</name>
</gene>
<accession>A0A1H4MSP9</accession>
<dbReference type="PANTHER" id="PTHR30572">
    <property type="entry name" value="MEMBRANE COMPONENT OF TRANSPORTER-RELATED"/>
    <property type="match status" value="1"/>
</dbReference>
<feature type="transmembrane region" description="Helical" evidence="7">
    <location>
        <begin position="292"/>
        <end position="319"/>
    </location>
</feature>
<name>A0A1H4MSP9_9BACT</name>
<evidence type="ECO:0000313" key="10">
    <source>
        <dbReference type="EMBL" id="SEB85382.1"/>
    </source>
</evidence>
<feature type="transmembrane region" description="Helical" evidence="7">
    <location>
        <begin position="379"/>
        <end position="399"/>
    </location>
</feature>
<dbReference type="RefSeq" id="WP_074653736.1">
    <property type="nucleotide sequence ID" value="NZ_FNSD01000001.1"/>
</dbReference>
<dbReference type="AlphaFoldDB" id="A0A1H4MSP9"/>
<proteinExistence type="inferred from homology"/>
<dbReference type="Pfam" id="PF12704">
    <property type="entry name" value="MacB_PCD"/>
    <property type="match status" value="1"/>
</dbReference>
<dbReference type="GO" id="GO:0005886">
    <property type="term" value="C:plasma membrane"/>
    <property type="evidence" value="ECO:0007669"/>
    <property type="project" value="UniProtKB-SubCell"/>
</dbReference>
<dbReference type="PANTHER" id="PTHR30572:SF4">
    <property type="entry name" value="ABC TRANSPORTER PERMEASE YTRF"/>
    <property type="match status" value="1"/>
</dbReference>
<keyword evidence="3 7" id="KW-0812">Transmembrane</keyword>
<evidence type="ECO:0000256" key="3">
    <source>
        <dbReference type="ARBA" id="ARBA00022692"/>
    </source>
</evidence>
<organism evidence="10 11">
    <name type="scientific">Terriglobus roseus</name>
    <dbReference type="NCBI Taxonomy" id="392734"/>
    <lineage>
        <taxon>Bacteria</taxon>
        <taxon>Pseudomonadati</taxon>
        <taxon>Acidobacteriota</taxon>
        <taxon>Terriglobia</taxon>
        <taxon>Terriglobales</taxon>
        <taxon>Acidobacteriaceae</taxon>
        <taxon>Terriglobus</taxon>
    </lineage>
</organism>
<keyword evidence="4 7" id="KW-1133">Transmembrane helix</keyword>
<dbReference type="EMBL" id="FNSD01000001">
    <property type="protein sequence ID" value="SEB85382.1"/>
    <property type="molecule type" value="Genomic_DNA"/>
</dbReference>
<evidence type="ECO:0000256" key="2">
    <source>
        <dbReference type="ARBA" id="ARBA00022475"/>
    </source>
</evidence>
<evidence type="ECO:0000313" key="11">
    <source>
        <dbReference type="Proteomes" id="UP000182409"/>
    </source>
</evidence>
<dbReference type="InterPro" id="IPR050250">
    <property type="entry name" value="Macrolide_Exporter_MacB"/>
</dbReference>
<feature type="transmembrane region" description="Helical" evidence="7">
    <location>
        <begin position="340"/>
        <end position="373"/>
    </location>
</feature>
<evidence type="ECO:0000259" key="8">
    <source>
        <dbReference type="Pfam" id="PF02687"/>
    </source>
</evidence>
<dbReference type="InterPro" id="IPR003838">
    <property type="entry name" value="ABC3_permease_C"/>
</dbReference>
<evidence type="ECO:0000256" key="1">
    <source>
        <dbReference type="ARBA" id="ARBA00004651"/>
    </source>
</evidence>
<feature type="domain" description="MacB-like periplasmic core" evidence="9">
    <location>
        <begin position="24"/>
        <end position="257"/>
    </location>
</feature>
<evidence type="ECO:0000256" key="6">
    <source>
        <dbReference type="ARBA" id="ARBA00038076"/>
    </source>
</evidence>
<feature type="transmembrane region" description="Helical" evidence="7">
    <location>
        <begin position="26"/>
        <end position="48"/>
    </location>
</feature>
<dbReference type="InterPro" id="IPR025857">
    <property type="entry name" value="MacB_PCD"/>
</dbReference>
<comment type="similarity">
    <text evidence="6">Belongs to the ABC-4 integral membrane protein family.</text>
</comment>
<feature type="domain" description="ABC3 transporter permease C-terminal" evidence="8">
    <location>
        <begin position="299"/>
        <end position="409"/>
    </location>
</feature>
<evidence type="ECO:0000256" key="4">
    <source>
        <dbReference type="ARBA" id="ARBA00022989"/>
    </source>
</evidence>
<comment type="subcellular location">
    <subcellularLocation>
        <location evidence="1">Cell membrane</location>
        <topology evidence="1">Multi-pass membrane protein</topology>
    </subcellularLocation>
</comment>
<dbReference type="Pfam" id="PF02687">
    <property type="entry name" value="FtsX"/>
    <property type="match status" value="1"/>
</dbReference>
<evidence type="ECO:0000256" key="7">
    <source>
        <dbReference type="SAM" id="Phobius"/>
    </source>
</evidence>
<reference evidence="10 11" key="1">
    <citation type="submission" date="2016-10" db="EMBL/GenBank/DDBJ databases">
        <authorList>
            <person name="de Groot N.N."/>
        </authorList>
    </citation>
    <scope>NUCLEOTIDE SEQUENCE [LARGE SCALE GENOMIC DNA]</scope>
    <source>
        <strain evidence="10 11">AB35.6</strain>
    </source>
</reference>
<keyword evidence="5 7" id="KW-0472">Membrane</keyword>
<dbReference type="Proteomes" id="UP000182409">
    <property type="component" value="Unassembled WGS sequence"/>
</dbReference>
<protein>
    <submittedName>
        <fullName evidence="10">Putative ABC transport system permease protein</fullName>
    </submittedName>
</protein>
<sequence>MNFSDVKETITISLDTLRANKLRSGLTVLGIVIGVLTVIIMSSVINGLNESVNGIISQLGSNNLFIFRFSVFGSRPTLEELARKQLTYDDMMSLQGLPHVVAASAGLRYASFGDFGAAGMTTVKGGGNKQENVGLGGENFTSAIVNDWHLARGRFFTEQEQQRYAKVVILGSDTAETLFGTTDPIGKEVTTSGITATVIGVMDPVKGLTPGKNPNDSFLYFPLTTFHYIHPEILDYWVSVKYDDAKNRALVEEEIRERLRVRRKVPVDKDDNFAIFGSDSLTRLWSQLTGGLFLLMFALSSVGLMVGGVGVMNIMLVSVTERTREIGVRKAIGATKRTILLQFTLEAMVLCAIGGVVGIALGSLIALTLHVFLPSILSSAWVIAAFTISIGIGLVFGIYPAWKAASLNPIEALRYE</sequence>
<evidence type="ECO:0000256" key="5">
    <source>
        <dbReference type="ARBA" id="ARBA00023136"/>
    </source>
</evidence>